<proteinExistence type="predicted"/>
<reference evidence="2 3" key="1">
    <citation type="journal article" date="2014" name="World J. Microbiol. Biotechnol.">
        <title>Biodiversity and physiological characteristics of Antarctic and Arctic lichens-associated bacteria.</title>
        <authorList>
            <person name="Lee Y.M."/>
            <person name="Kim E.H."/>
            <person name="Lee H.K."/>
            <person name="Hong S.G."/>
        </authorList>
    </citation>
    <scope>NUCLEOTIDE SEQUENCE [LARGE SCALE GENOMIC DNA]</scope>
    <source>
        <strain evidence="2 3">PAMC 26569</strain>
    </source>
</reference>
<dbReference type="InterPro" id="IPR057666">
    <property type="entry name" value="DrpA_SLOG"/>
</dbReference>
<gene>
    <name evidence="2" type="ORF">HN018_02615</name>
</gene>
<evidence type="ECO:0000259" key="1">
    <source>
        <dbReference type="Pfam" id="PF02481"/>
    </source>
</evidence>
<dbReference type="RefSeq" id="WP_171836816.1">
    <property type="nucleotide sequence ID" value="NZ_CP053708.1"/>
</dbReference>
<feature type="domain" description="Smf/DprA SLOG" evidence="1">
    <location>
        <begin position="97"/>
        <end position="251"/>
    </location>
</feature>
<accession>A0A6M8HL71</accession>
<evidence type="ECO:0000313" key="2">
    <source>
        <dbReference type="EMBL" id="QKE89090.1"/>
    </source>
</evidence>
<dbReference type="KEGG" id="lck:HN018_02615"/>
<protein>
    <recommendedName>
        <fullName evidence="1">Smf/DprA SLOG domain-containing protein</fullName>
    </recommendedName>
</protein>
<evidence type="ECO:0000313" key="3">
    <source>
        <dbReference type="Proteomes" id="UP000500767"/>
    </source>
</evidence>
<sequence>MSITLQTQALLLLTGRFGGGALAAATHEPLDDTQWGRLAGWLKKRQLQPGDLLRDPDRYLDGWHDTVPAGRIVDLLGRHAALSACLERWRIAGIWAIGRADPDYPKRLKRRLRGDAPPVLFGVGDRALLNRGGIALIAGDEATADAGGFATRLAEQAATAGLSTISAGRGIEGKAMLAGRARGGATIMVVADALLNLIGRQPADPAMTGSLALVSDREPEAVPAVSSASSAERCLYGLSDAAVLVGVGRDGDRWAGAIEALERSWVPIWVRDADHDARRLMRVGAHALPPGTISPRTLLSAPGAAPAMTEPRPFATDPSGFDHAGLVSTRAPGPSLVGFAEPQASSPLRDRPAGDAIAPVRTPLRLVPSTRTAEPAAPPTPVGHAALFDAFSVQLHALLASGPHTPEAVAHALEIMPAQAQAWLSRAEQAGLVRLDLRNRLYRLCIR</sequence>
<name>A0A6M8HL71_9PROT</name>
<dbReference type="SUPFAM" id="SSF102405">
    <property type="entry name" value="MCP/YpsA-like"/>
    <property type="match status" value="1"/>
</dbReference>
<keyword evidence="3" id="KW-1185">Reference proteome</keyword>
<dbReference type="EMBL" id="CP053708">
    <property type="protein sequence ID" value="QKE89090.1"/>
    <property type="molecule type" value="Genomic_DNA"/>
</dbReference>
<dbReference type="AlphaFoldDB" id="A0A6M8HL71"/>
<dbReference type="GO" id="GO:0009294">
    <property type="term" value="P:DNA-mediated transformation"/>
    <property type="evidence" value="ECO:0007669"/>
    <property type="project" value="InterPro"/>
</dbReference>
<dbReference type="Pfam" id="PF02481">
    <property type="entry name" value="DNA_processg_A"/>
    <property type="match status" value="1"/>
</dbReference>
<dbReference type="Gene3D" id="3.40.50.450">
    <property type="match status" value="1"/>
</dbReference>
<dbReference type="Proteomes" id="UP000500767">
    <property type="component" value="Chromosome"/>
</dbReference>
<organism evidence="2 3">
    <name type="scientific">Lichenicola cladoniae</name>
    <dbReference type="NCBI Taxonomy" id="1484109"/>
    <lineage>
        <taxon>Bacteria</taxon>
        <taxon>Pseudomonadati</taxon>
        <taxon>Pseudomonadota</taxon>
        <taxon>Alphaproteobacteria</taxon>
        <taxon>Acetobacterales</taxon>
        <taxon>Acetobacteraceae</taxon>
        <taxon>Lichenicola</taxon>
    </lineage>
</organism>